<accession>A0A4Y2FQC8</accession>
<protein>
    <submittedName>
        <fullName evidence="1">Uncharacterized protein</fullName>
    </submittedName>
</protein>
<dbReference type="AlphaFoldDB" id="A0A4Y2FQC8"/>
<gene>
    <name evidence="1" type="ORF">AVEN_81589_1</name>
</gene>
<name>A0A4Y2FQC8_ARAVE</name>
<keyword evidence="2" id="KW-1185">Reference proteome</keyword>
<dbReference type="Proteomes" id="UP000499080">
    <property type="component" value="Unassembled WGS sequence"/>
</dbReference>
<reference evidence="1 2" key="1">
    <citation type="journal article" date="2019" name="Sci. Rep.">
        <title>Orb-weaving spider Araneus ventricosus genome elucidates the spidroin gene catalogue.</title>
        <authorList>
            <person name="Kono N."/>
            <person name="Nakamura H."/>
            <person name="Ohtoshi R."/>
            <person name="Moran D.A.P."/>
            <person name="Shinohara A."/>
            <person name="Yoshida Y."/>
            <person name="Fujiwara M."/>
            <person name="Mori M."/>
            <person name="Tomita M."/>
            <person name="Arakawa K."/>
        </authorList>
    </citation>
    <scope>NUCLEOTIDE SEQUENCE [LARGE SCALE GENOMIC DNA]</scope>
</reference>
<dbReference type="OrthoDB" id="6783620at2759"/>
<proteinExistence type="predicted"/>
<organism evidence="1 2">
    <name type="scientific">Araneus ventricosus</name>
    <name type="common">Orbweaver spider</name>
    <name type="synonym">Epeira ventricosa</name>
    <dbReference type="NCBI Taxonomy" id="182803"/>
    <lineage>
        <taxon>Eukaryota</taxon>
        <taxon>Metazoa</taxon>
        <taxon>Ecdysozoa</taxon>
        <taxon>Arthropoda</taxon>
        <taxon>Chelicerata</taxon>
        <taxon>Arachnida</taxon>
        <taxon>Araneae</taxon>
        <taxon>Araneomorphae</taxon>
        <taxon>Entelegynae</taxon>
        <taxon>Araneoidea</taxon>
        <taxon>Araneidae</taxon>
        <taxon>Araneus</taxon>
    </lineage>
</organism>
<sequence length="169" mass="18939">MLVTSTSLCLLLDKIRKRKYYKPYSKITLEMLLPGQVAISEDSEEEDVISEEDAISEKGNISEEKKTSVTPVVTKFSAAARTLDRFGISDRTGSAIVSATLQDVGITSESNVLNVADRNKIRLGRTKAITTLLSQVIKDYDHDQFGLYFDGRKDRTLSMEDSRRKVIIE</sequence>
<comment type="caution">
    <text evidence="1">The sequence shown here is derived from an EMBL/GenBank/DDBJ whole genome shotgun (WGS) entry which is preliminary data.</text>
</comment>
<evidence type="ECO:0000313" key="2">
    <source>
        <dbReference type="Proteomes" id="UP000499080"/>
    </source>
</evidence>
<dbReference type="EMBL" id="BGPR01001004">
    <property type="protein sequence ID" value="GBM42766.1"/>
    <property type="molecule type" value="Genomic_DNA"/>
</dbReference>
<evidence type="ECO:0000313" key="1">
    <source>
        <dbReference type="EMBL" id="GBM42766.1"/>
    </source>
</evidence>